<dbReference type="SUPFAM" id="SSF53335">
    <property type="entry name" value="S-adenosyl-L-methionine-dependent methyltransferases"/>
    <property type="match status" value="1"/>
</dbReference>
<evidence type="ECO:0000256" key="4">
    <source>
        <dbReference type="ARBA" id="ARBA00022603"/>
    </source>
</evidence>
<dbReference type="GO" id="GO:0031177">
    <property type="term" value="F:phosphopantetheine binding"/>
    <property type="evidence" value="ECO:0007669"/>
    <property type="project" value="InterPro"/>
</dbReference>
<dbReference type="SUPFAM" id="SSF52151">
    <property type="entry name" value="FabD/lysophospholipase-like"/>
    <property type="match status" value="1"/>
</dbReference>
<dbReference type="PANTHER" id="PTHR43775:SF20">
    <property type="entry name" value="HYBRID PKS-NRPS SYNTHETASE APDA"/>
    <property type="match status" value="1"/>
</dbReference>
<dbReference type="SUPFAM" id="SSF53901">
    <property type="entry name" value="Thiolase-like"/>
    <property type="match status" value="1"/>
</dbReference>
<dbReference type="InterPro" id="IPR032821">
    <property type="entry name" value="PKS_assoc"/>
</dbReference>
<keyword evidence="3" id="KW-0436">Ligase</keyword>
<evidence type="ECO:0000259" key="12">
    <source>
        <dbReference type="PROSITE" id="PS52004"/>
    </source>
</evidence>
<dbReference type="GO" id="GO:0004315">
    <property type="term" value="F:3-oxoacyl-[acyl-carrier-protein] synthase activity"/>
    <property type="evidence" value="ECO:0007669"/>
    <property type="project" value="InterPro"/>
</dbReference>
<comment type="similarity">
    <text evidence="8">In the C-terminal section; belongs to the NRP synthetase family.</text>
</comment>
<dbReference type="Gene3D" id="3.40.50.150">
    <property type="entry name" value="Vaccinia Virus protein VP39"/>
    <property type="match status" value="1"/>
</dbReference>
<dbReference type="InterPro" id="IPR049900">
    <property type="entry name" value="PKS_mFAS_DH"/>
</dbReference>
<dbReference type="CDD" id="cd05930">
    <property type="entry name" value="A_NRPS"/>
    <property type="match status" value="1"/>
</dbReference>
<dbReference type="InterPro" id="IPR013120">
    <property type="entry name" value="FAR_NAD-bd"/>
</dbReference>
<dbReference type="Gene3D" id="3.30.559.30">
    <property type="entry name" value="Nonribosomal peptide synthetase, condensation domain"/>
    <property type="match status" value="1"/>
</dbReference>
<dbReference type="Pfam" id="PF00698">
    <property type="entry name" value="Acyl_transf_1"/>
    <property type="match status" value="1"/>
</dbReference>
<feature type="domain" description="Carrier" evidence="11">
    <location>
        <begin position="3605"/>
        <end position="3686"/>
    </location>
</feature>
<feature type="region of interest" description="C-terminal hotdog fold" evidence="9">
    <location>
        <begin position="1086"/>
        <end position="1238"/>
    </location>
</feature>
<keyword evidence="5" id="KW-0808">Transferase</keyword>
<dbReference type="Gene3D" id="3.40.50.720">
    <property type="entry name" value="NAD(P)-binding Rossmann-like Domain"/>
    <property type="match status" value="2"/>
</dbReference>
<dbReference type="Pfam" id="PF02801">
    <property type="entry name" value="Ketoacyl-synt_C"/>
    <property type="match status" value="1"/>
</dbReference>
<feature type="domain" description="Carrier" evidence="11">
    <location>
        <begin position="2410"/>
        <end position="2489"/>
    </location>
</feature>
<dbReference type="Pfam" id="PF00668">
    <property type="entry name" value="Condensation"/>
    <property type="match status" value="1"/>
</dbReference>
<dbReference type="GO" id="GO:0004312">
    <property type="term" value="F:fatty acid synthase activity"/>
    <property type="evidence" value="ECO:0007669"/>
    <property type="project" value="TreeGrafter"/>
</dbReference>
<dbReference type="PROSITE" id="PS00012">
    <property type="entry name" value="PHOSPHOPANTETHEINE"/>
    <property type="match status" value="1"/>
</dbReference>
<dbReference type="Gene3D" id="3.10.129.110">
    <property type="entry name" value="Polyketide synthase dehydratase"/>
    <property type="match status" value="1"/>
</dbReference>
<evidence type="ECO:0000256" key="8">
    <source>
        <dbReference type="ARBA" id="ARBA00029443"/>
    </source>
</evidence>
<evidence type="ECO:0000313" key="14">
    <source>
        <dbReference type="EMBL" id="KAB8067551.1"/>
    </source>
</evidence>
<dbReference type="Gene3D" id="3.40.366.10">
    <property type="entry name" value="Malonyl-Coenzyme A Acyl Carrier Protein, domain 2"/>
    <property type="match status" value="1"/>
</dbReference>
<reference evidence="14 15" key="1">
    <citation type="submission" date="2019-04" db="EMBL/GenBank/DDBJ databases">
        <title>Friends and foes A comparative genomics study of 23 Aspergillus species from section Flavi.</title>
        <authorList>
            <consortium name="DOE Joint Genome Institute"/>
            <person name="Kjaerbolling I."/>
            <person name="Vesth T."/>
            <person name="Frisvad J.C."/>
            <person name="Nybo J.L."/>
            <person name="Theobald S."/>
            <person name="Kildgaard S."/>
            <person name="Isbrandt T."/>
            <person name="Kuo A."/>
            <person name="Sato A."/>
            <person name="Lyhne E.K."/>
            <person name="Kogle M.E."/>
            <person name="Wiebenga A."/>
            <person name="Kun R.S."/>
            <person name="Lubbers R.J."/>
            <person name="Makela M.R."/>
            <person name="Barry K."/>
            <person name="Chovatia M."/>
            <person name="Clum A."/>
            <person name="Daum C."/>
            <person name="Haridas S."/>
            <person name="He G."/>
            <person name="LaButti K."/>
            <person name="Lipzen A."/>
            <person name="Mondo S."/>
            <person name="Riley R."/>
            <person name="Salamov A."/>
            <person name="Simmons B.A."/>
            <person name="Magnuson J.K."/>
            <person name="Henrissat B."/>
            <person name="Mortensen U.H."/>
            <person name="Larsen T.O."/>
            <person name="Devries R.P."/>
            <person name="Grigoriev I.V."/>
            <person name="Machida M."/>
            <person name="Baker S.E."/>
            <person name="Andersen M.R."/>
        </authorList>
    </citation>
    <scope>NUCLEOTIDE SEQUENCE [LARGE SCALE GENOMIC DNA]</scope>
    <source>
        <strain evidence="14 15">CBS 151.66</strain>
    </source>
</reference>
<dbReference type="Gene3D" id="3.30.300.30">
    <property type="match status" value="1"/>
</dbReference>
<dbReference type="InterPro" id="IPR013217">
    <property type="entry name" value="Methyltransf_12"/>
</dbReference>
<dbReference type="CDD" id="cd19532">
    <property type="entry name" value="C_PKS-NRPS"/>
    <property type="match status" value="1"/>
</dbReference>
<dbReference type="CDD" id="cd00833">
    <property type="entry name" value="PKS"/>
    <property type="match status" value="1"/>
</dbReference>
<proteinExistence type="inferred from homology"/>
<dbReference type="PROSITE" id="PS00606">
    <property type="entry name" value="KS3_1"/>
    <property type="match status" value="1"/>
</dbReference>
<evidence type="ECO:0000256" key="2">
    <source>
        <dbReference type="ARBA" id="ARBA00022553"/>
    </source>
</evidence>
<dbReference type="SMART" id="SM00823">
    <property type="entry name" value="PKS_PP"/>
    <property type="match status" value="2"/>
</dbReference>
<dbReference type="GO" id="GO:0032259">
    <property type="term" value="P:methylation"/>
    <property type="evidence" value="ECO:0007669"/>
    <property type="project" value="UniProtKB-KW"/>
</dbReference>
<dbReference type="SMART" id="SM00825">
    <property type="entry name" value="PKS_KS"/>
    <property type="match status" value="1"/>
</dbReference>
<dbReference type="SUPFAM" id="SSF56801">
    <property type="entry name" value="Acetyl-CoA synthetase-like"/>
    <property type="match status" value="1"/>
</dbReference>
<dbReference type="Proteomes" id="UP000326565">
    <property type="component" value="Unassembled WGS sequence"/>
</dbReference>
<sequence length="4053" mass="441276">MTKQDYTEEPVAIVGSSCRFPGGSSSPSKLWDLPQSPRDVLREFDPERMSLKRFYHHDGEKHGSTNVINKSYTLEEDSRLFDASFFGITPMEAAGMDPQQRQLLETVYEAFESAGITLEQLKGSLTSVHVGVMTNDWTNIQLRDPETLPQYSATGTANSIMSNRISYIFDLKGPSVTLDTACSSSLVALHHATRGLLDNDSATAVVAGVNIILDPTVYITESKLHMLSPDARSRMWDKGANGYARGEGTAALVLKTLSRALADGDHIEGIIRGSGVNSDGQSPGITMPFAPTQAALIRNTYRRAGLDPVKDRPQYFECHGTGTPAGDPIEARAVSEAFATANGAAPGDEPMYVGSIKTVIGHLEGCAGLAGVMKALLAIKHRTIPPNLHFNELNPAIAPFYGPLRIPTTTVPWPKLASGAPARVSVNSFGFGGTNAHAIIESFEDYSSVVPSSLSLKASNGNVGPLLFSAATGQSLLHIVQGHLDHLKAYPSLDLSDLTNMEDWVSANVKTSSSLIGYQPRLLNPKELPGVLGVFTGQGAQWPAMGRELIVRSPLFRKSIEECEAVLRALPADDAPTWSLVQELMADASSSRIDEAAISQPLCTAVQLGLVDVLSAAGVRFDAVIGHSSGEIAAVYASGIINRAAAVQIAYYRGLHARLAQGANGQRGGMLAAGLSLAKAMLFCSVPQFEGRLRVAASNAPQTVTLSGDIDAIREAKQVLDADGVFARALKIDTAYHSHHMEPCAEPYLQSLLACNIEVKHPAPGKPIWSSSVRGDTELLKGDLGELKGPYWVSNMVRTVLFSQAVESSIWHGGPFDLGIEVGPHPALKGPVEQTLKAVYGSAPLYTGVLKRGSSDVEAFSTAIGTAWAQLGPSTLKFTGYRAAFYEAEEAPVPRVPKNLPTYSWEHDKVYWRESATSRRYRTGQDAIHELLGRRSTDDNNRELRWRNLLRLHEIPWLRGHEVLGEVLLPAAAYVSLAIEAGQQLAKVAGRDVSLFEVENVDIMRPVVVPDNKEGVETVFTVRLIGGTSRACGPDSLQAQFSYYVCVDQTAGTMVHVCNGDIVVHLGELPETGDVLPPRDLARIDLVDIECDRVYNMFQKVGLHYTGPFQAMAESKRVLGYSSAKAAWPGSSLADNMVMHPAMLDVAFQTLFVALAHPASGQVTSALLPSRIDRVRVSPLLPKRSEDGDVRADFESWVVKQTVTSLIGDLNVYDTVSGQTLAKVEGLALNMVGEQDSSRDRPMFAKTVWTPDIALGLPGFVRNDSHDAELLHQSEDFERVALYYARRLAEETADEDRSKFQWYHQRMLEANDEQISLAKSGQHPVLRREWLTDGPDVLCKVDAAHPGAVQLQLLHALGNNYPSIVRGEMEQLKVMMKDDMINRFFTDDLACVRVNQSLADVVRQISFKYPRANILEIGGGAGGTAWSVLNNINDAYASYTFTDISSLILSAASEKFTEFASKMLFKTLDINNDPATQEFVPHSYDIIIASNTLHVTKNLERTMHHVRSMLRPGGYLLVFETTGVQNLSKPFMFSGLPTWWPGQEADRQLRPIVSTLRWEEILNNTGFSGLDVVVHDLANEEKHTTALMISQAIDDQVLRLREPLNNIATAPAPVEGLTLIGGKKLATTKILSGIQKLLPRAWRSHMRTVNSIDAIEDLATIGPGSDIICLHDFDETLFASTMTESRLASLQGLLMKARNVLWITSARNGKSHAPRASMFHGIARIAPVEMPHLNLQTLGLEAGLAPTAAARHCVEAFIRLRETGEASSSDQGKETEGGKLLWAPEPEVEVLKNGEVIIPRVVPDQALNEIFLASKRTITKSVDATDVVVQAVPGTARMTLQTVYDKDVSTIDFTSVQVQYALHIPARKGNGIYLVLGTTATTSSPVMTASEINASVVSVPSERVVAIASEDCTPGMLVATANRVLIGGVTTLASPGKPVLLYGAEASLAAELATELSKRDIHAYFASLVLDVPDAWIKLHERSSKRAIQRAVPHDIALYVDCLSAQTPTGDNLRDCLPPGCTALQLDAQLLKKIFLGDQMVASALLRDAYLTAHKTTSSTELNCKIIEVPALANSPVASLASKRYVTDWQKRDYLSVTVPPLDTHGLFQPDRTYLMVGAAGGLGLSLCKWILAHGVKHLVITSRKPNVDPAVLEDAQRMGASVHVLPMDVTDRQSIEKVVQQIRNTMPPIAGVCQCAMVLQDRLFLDMSIKEMNGTLAAKVDGTENLDAVFADEALDFFVMLSSSATIIGNIGQANYHIGNLFMTSLAAQRRARGLAGSVIHVGHITDVGYIVKAKERTDQLAKHFASIRMMPLSETDVHHAFAQAVRGGRPGSQVSPDIIMGIEPASKPIDPESTEAIEDKIHWLANPRLSHMTPIISLHGDQQGPGQGGASAASSVRQRVEEAESEEEAVAGVVDAFCAKLDKTLQLPNGRAAENAQRAVIDLGIDSLVAVEIRNWFLKELGADVPVVKVLGGDSVIQICTTAARTVMARSMKEGEKKLKTNIDDNKTTAPVNPPAIVQANATPAHNGPLKSVSSNASTTNNQDELEDLTNASQDTPVSERTSIFKIDDNASSSSVSGEIAEEEAPDVRSKEESTLSKPEVIQEERMSRAQARIWFLSKHLSDPAAYNMVFHYRVNGPLNMMRLRHALQMTTHYHECLRMCFYQRVGDGNPMQGVMASSAYELEHLTEADNNDLQRTMTRFKTRVWDMETGRTMGVAVLSRGAETHDFIFGYHHIITDVVGWYFFLRDLDRAYRLQPLGKPCAISHLDYTRQELQQETAGIYNEQLEFWRAEFATLPDPLPLLPSASVRARPARQAQEQDRKKIQSEYRALSPEVVAAVKAASHQLRVSPFHFYLAVLQVFLAQQAGIEDVCVGLVDANWGDDERASCMVGCFVNVLPVQSRVAPRDSFAEVARTASRKALAAFAHAGVPFDVLLDALNAPRWADGDTPPLFQAAINYRAAGWGELPLGADCRLTLCLDDGKDAEPPYDISLGIMDMAEGCTIDLHCQGALYSAEATCKMADSYLRLVKEFATNPDLAIEKSSLHDESQITHAIKLGKGPEIDFGWPETLSQRFREMCQLRSAEPALIDGATTLSYAELGARVDAASKGLRSVGGITGDRIAVLCEPSADFIVAMLAVLQTGCVYVPLDTSLPASRHAAIVSTCEPSLLLYHASSEDNFQELNNECNATLHEMRIDDISDAKLSAEVPCSSDSGAPAVLLFTSGSTGTPKGITLSQGNFVNHLALKTQVLDLGQERVLQHSSLGFDMSLIQTFCALANGGCLVLASRDIRRDPVALTTLQHKHSVTLTIATPSEYLAWCRYGSLSLREHMAWRHACMGGEPVSTQLKRELRLLGLKELQLTNCYGPTEITAAATFQSIDLNDVGDVCNNDRFDEDEQRQRARHAVGKALPNYTVRILDSAGRPQPVQHTGEICIGGKGVAQGYLGLPSETRDKFIIDSTSGDRLYRTGDQGRLLSDGTLLCFGRLEGDTQVKLRGLRIELEEVETAVLEAGDGLLSNVVVSLREDVLIAHATVSPTVERADNDPELTNILRRVRLPQYFIPAAIIVLPALPANANGKLDRKTIAALPLPAIQADDAAQKSQEVNMNIREGELRLLWERVLPSSATTTMGPITPASDFFLHGGNSMLLMRLQAAIRESMGVDISTRALYRASTLAAMAEIVWESREAAMEDLENINWTKEAAVPDWLKQRVNEILEAPIDPKMMTGGLEVVLTGATGFLGGRILHTLVQSPAVRRVHCIAIEADDINRLPKESNGKVRAYTGSLADRRLGLTANEHALLEQTADVIIHAGSNGHCLNNYPALQAPNVAATHQLAAMALPRAVPLLFVSSNRVSLLSGNTEQPPMSMADYKPPIDGREGLTGTKWAGEVFLENLNKYYHQEQQNKTQQKSWSTEVHRPCIVVGDQAPNSDSMNAILRFSLLMRCVPLVPRGRGFIDFKSVDEVAEEIVSSALQMARGEGSGGIQFKHNSSGTKVPIDGFCEHLEKVYGGYFEAVEMREWICLASKAGIDPLITAYLDGVMDTDEEMVFPYLGA</sequence>
<name>A0A5N5WGP3_9EURO</name>
<feature type="compositionally biased region" description="Polar residues" evidence="10">
    <location>
        <begin position="2534"/>
        <end position="2545"/>
    </location>
</feature>
<dbReference type="SUPFAM" id="SSF55048">
    <property type="entry name" value="Probable ACP-binding domain of malonyl-CoA ACP transacylase"/>
    <property type="match status" value="1"/>
</dbReference>
<dbReference type="InterPro" id="IPR057326">
    <property type="entry name" value="KR_dom"/>
</dbReference>
<dbReference type="InterPro" id="IPR042104">
    <property type="entry name" value="PKS_dehydratase_sf"/>
</dbReference>
<dbReference type="PANTHER" id="PTHR43775">
    <property type="entry name" value="FATTY ACID SYNTHASE"/>
    <property type="match status" value="1"/>
</dbReference>
<dbReference type="Gene3D" id="3.30.559.10">
    <property type="entry name" value="Chloramphenicol acetyltransferase-like domain"/>
    <property type="match status" value="1"/>
</dbReference>
<feature type="active site" description="Proton acceptor; for dehydratase activity" evidence="9">
    <location>
        <position position="961"/>
    </location>
</feature>
<feature type="active site" description="Proton donor; for dehydratase activity" evidence="9">
    <location>
        <position position="1145"/>
    </location>
</feature>
<dbReference type="SMART" id="SM00822">
    <property type="entry name" value="PKS_KR"/>
    <property type="match status" value="1"/>
</dbReference>
<dbReference type="Pfam" id="PF00501">
    <property type="entry name" value="AMP-binding"/>
    <property type="match status" value="1"/>
</dbReference>
<keyword evidence="6" id="KW-0677">Repeat</keyword>
<evidence type="ECO:0000259" key="13">
    <source>
        <dbReference type="PROSITE" id="PS52019"/>
    </source>
</evidence>
<evidence type="ECO:0000259" key="11">
    <source>
        <dbReference type="PROSITE" id="PS50075"/>
    </source>
</evidence>
<dbReference type="InterPro" id="IPR014043">
    <property type="entry name" value="Acyl_transferase_dom"/>
</dbReference>
<evidence type="ECO:0000256" key="3">
    <source>
        <dbReference type="ARBA" id="ARBA00022598"/>
    </source>
</evidence>
<dbReference type="InterPro" id="IPR000873">
    <property type="entry name" value="AMP-dep_synth/lig_dom"/>
</dbReference>
<dbReference type="PROSITE" id="PS52004">
    <property type="entry name" value="KS3_2"/>
    <property type="match status" value="1"/>
</dbReference>
<feature type="region of interest" description="Disordered" evidence="10">
    <location>
        <begin position="2521"/>
        <end position="2605"/>
    </location>
</feature>
<dbReference type="InterPro" id="IPR020845">
    <property type="entry name" value="AMP-binding_CS"/>
</dbReference>
<dbReference type="InterPro" id="IPR029063">
    <property type="entry name" value="SAM-dependent_MTases_sf"/>
</dbReference>
<dbReference type="InterPro" id="IPR049552">
    <property type="entry name" value="PKS_DH_N"/>
</dbReference>
<dbReference type="InterPro" id="IPR036291">
    <property type="entry name" value="NAD(P)-bd_dom_sf"/>
</dbReference>
<dbReference type="InterPro" id="IPR020806">
    <property type="entry name" value="PKS_PP-bd"/>
</dbReference>
<keyword evidence="4" id="KW-0489">Methyltransferase</keyword>
<dbReference type="InterPro" id="IPR045851">
    <property type="entry name" value="AMP-bd_C_sf"/>
</dbReference>
<dbReference type="Gene3D" id="3.40.50.12780">
    <property type="entry name" value="N-terminal domain of ligase-like"/>
    <property type="match status" value="1"/>
</dbReference>
<dbReference type="Gene3D" id="3.40.47.10">
    <property type="match status" value="1"/>
</dbReference>
<dbReference type="Pfam" id="PF07993">
    <property type="entry name" value="NAD_binding_4"/>
    <property type="match status" value="1"/>
</dbReference>
<evidence type="ECO:0000256" key="7">
    <source>
        <dbReference type="ARBA" id="ARBA00023268"/>
    </source>
</evidence>
<evidence type="ECO:0000256" key="1">
    <source>
        <dbReference type="ARBA" id="ARBA00022450"/>
    </source>
</evidence>
<dbReference type="InterPro" id="IPR016035">
    <property type="entry name" value="Acyl_Trfase/lysoPLipase"/>
</dbReference>
<dbReference type="Pfam" id="PF08242">
    <property type="entry name" value="Methyltransf_12"/>
    <property type="match status" value="1"/>
</dbReference>
<dbReference type="Pfam" id="PF14765">
    <property type="entry name" value="PS-DH"/>
    <property type="match status" value="1"/>
</dbReference>
<dbReference type="InterPro" id="IPR009081">
    <property type="entry name" value="PP-bd_ACP"/>
</dbReference>
<dbReference type="GO" id="GO:0016874">
    <property type="term" value="F:ligase activity"/>
    <property type="evidence" value="ECO:0007669"/>
    <property type="project" value="UniProtKB-KW"/>
</dbReference>
<dbReference type="GO" id="GO:0009403">
    <property type="term" value="P:toxin biosynthetic process"/>
    <property type="evidence" value="ECO:0007669"/>
    <property type="project" value="UniProtKB-ARBA"/>
</dbReference>
<dbReference type="InterPro" id="IPR014030">
    <property type="entry name" value="Ketoacyl_synth_N"/>
</dbReference>
<dbReference type="SMART" id="SM00826">
    <property type="entry name" value="PKS_DH"/>
    <property type="match status" value="1"/>
</dbReference>
<dbReference type="SUPFAM" id="SSF52777">
    <property type="entry name" value="CoA-dependent acyltransferases"/>
    <property type="match status" value="2"/>
</dbReference>
<dbReference type="SMART" id="SM00827">
    <property type="entry name" value="PKS_AT"/>
    <property type="match status" value="1"/>
</dbReference>
<dbReference type="InterPro" id="IPR013968">
    <property type="entry name" value="PKS_KR"/>
</dbReference>
<accession>A0A5N5WGP3</accession>
<keyword evidence="7" id="KW-0511">Multifunctional enzyme</keyword>
<dbReference type="InterPro" id="IPR049551">
    <property type="entry name" value="PKS_DH_C"/>
</dbReference>
<dbReference type="InterPro" id="IPR016039">
    <property type="entry name" value="Thiolase-like"/>
</dbReference>
<organism evidence="14 15">
    <name type="scientific">Aspergillus leporis</name>
    <dbReference type="NCBI Taxonomy" id="41062"/>
    <lineage>
        <taxon>Eukaryota</taxon>
        <taxon>Fungi</taxon>
        <taxon>Dikarya</taxon>
        <taxon>Ascomycota</taxon>
        <taxon>Pezizomycotina</taxon>
        <taxon>Eurotiomycetes</taxon>
        <taxon>Eurotiomycetidae</taxon>
        <taxon>Eurotiales</taxon>
        <taxon>Aspergillaceae</taxon>
        <taxon>Aspergillus</taxon>
        <taxon>Aspergillus subgen. Circumdati</taxon>
    </lineage>
</organism>
<dbReference type="InterPro" id="IPR014031">
    <property type="entry name" value="Ketoacyl_synth_C"/>
</dbReference>
<dbReference type="InterPro" id="IPR018201">
    <property type="entry name" value="Ketoacyl_synth_AS"/>
</dbReference>
<dbReference type="InterPro" id="IPR020841">
    <property type="entry name" value="PKS_Beta-ketoAc_synthase_dom"/>
</dbReference>
<dbReference type="InterPro" id="IPR001242">
    <property type="entry name" value="Condensation_dom"/>
</dbReference>
<gene>
    <name evidence="14" type="ORF">BDV29DRAFT_163256</name>
</gene>
<feature type="compositionally biased region" description="Basic and acidic residues" evidence="10">
    <location>
        <begin position="2588"/>
        <end position="2605"/>
    </location>
</feature>
<dbReference type="PROSITE" id="PS50075">
    <property type="entry name" value="CARRIER"/>
    <property type="match status" value="2"/>
</dbReference>
<dbReference type="PROSITE" id="PS52019">
    <property type="entry name" value="PKS_MFAS_DH"/>
    <property type="match status" value="1"/>
</dbReference>
<dbReference type="InterPro" id="IPR036736">
    <property type="entry name" value="ACP-like_sf"/>
</dbReference>
<feature type="region of interest" description="N-terminal hotdog fold" evidence="9">
    <location>
        <begin position="929"/>
        <end position="1069"/>
    </location>
</feature>
<feature type="compositionally biased region" description="Polar residues" evidence="10">
    <location>
        <begin position="2552"/>
        <end position="2564"/>
    </location>
</feature>
<keyword evidence="15" id="KW-1185">Reference proteome</keyword>
<dbReference type="Pfam" id="PF21089">
    <property type="entry name" value="PKS_DH_N"/>
    <property type="match status" value="1"/>
</dbReference>
<dbReference type="Pfam" id="PF00109">
    <property type="entry name" value="ketoacyl-synt"/>
    <property type="match status" value="1"/>
</dbReference>
<evidence type="ECO:0000256" key="9">
    <source>
        <dbReference type="PROSITE-ProRule" id="PRU01363"/>
    </source>
</evidence>
<protein>
    <submittedName>
        <fullName evidence="14">Polyketide synthase</fullName>
    </submittedName>
</protein>
<dbReference type="InterPro" id="IPR016036">
    <property type="entry name" value="Malonyl_transacylase_ACP-bd"/>
</dbReference>
<dbReference type="SUPFAM" id="SSF51735">
    <property type="entry name" value="NAD(P)-binding Rossmann-fold domains"/>
    <property type="match status" value="2"/>
</dbReference>
<dbReference type="Pfam" id="PF08659">
    <property type="entry name" value="KR"/>
    <property type="match status" value="1"/>
</dbReference>
<feature type="domain" description="Ketosynthase family 3 (KS3)" evidence="12">
    <location>
        <begin position="8"/>
        <end position="442"/>
    </location>
</feature>
<evidence type="ECO:0000313" key="15">
    <source>
        <dbReference type="Proteomes" id="UP000326565"/>
    </source>
</evidence>
<dbReference type="GO" id="GO:0006633">
    <property type="term" value="P:fatty acid biosynthetic process"/>
    <property type="evidence" value="ECO:0007669"/>
    <property type="project" value="InterPro"/>
</dbReference>
<dbReference type="InterPro" id="IPR050091">
    <property type="entry name" value="PKS_NRPS_Biosynth_Enz"/>
</dbReference>
<dbReference type="InterPro" id="IPR042099">
    <property type="entry name" value="ANL_N_sf"/>
</dbReference>
<dbReference type="InterPro" id="IPR006162">
    <property type="entry name" value="Ppantetheine_attach_site"/>
</dbReference>
<evidence type="ECO:0000256" key="10">
    <source>
        <dbReference type="SAM" id="MobiDB-lite"/>
    </source>
</evidence>
<evidence type="ECO:0000256" key="6">
    <source>
        <dbReference type="ARBA" id="ARBA00022737"/>
    </source>
</evidence>
<dbReference type="GO" id="GO:0008168">
    <property type="term" value="F:methyltransferase activity"/>
    <property type="evidence" value="ECO:0007669"/>
    <property type="project" value="UniProtKB-KW"/>
</dbReference>
<dbReference type="CDD" id="cd02440">
    <property type="entry name" value="AdoMet_MTases"/>
    <property type="match status" value="1"/>
</dbReference>
<keyword evidence="1" id="KW-0596">Phosphopantetheine</keyword>
<dbReference type="SUPFAM" id="SSF47336">
    <property type="entry name" value="ACP-like"/>
    <property type="match status" value="2"/>
</dbReference>
<keyword evidence="2" id="KW-0597">Phosphoprotein</keyword>
<dbReference type="PROSITE" id="PS00455">
    <property type="entry name" value="AMP_BINDING"/>
    <property type="match status" value="1"/>
</dbReference>
<dbReference type="InterPro" id="IPR020807">
    <property type="entry name" value="PKS_DH"/>
</dbReference>
<dbReference type="InterPro" id="IPR023213">
    <property type="entry name" value="CAT-like_dom_sf"/>
</dbReference>
<dbReference type="EMBL" id="ML732471">
    <property type="protein sequence ID" value="KAB8067551.1"/>
    <property type="molecule type" value="Genomic_DNA"/>
</dbReference>
<dbReference type="Pfam" id="PF16197">
    <property type="entry name" value="KAsynt_C_assoc"/>
    <property type="match status" value="1"/>
</dbReference>
<feature type="domain" description="PKS/mFAS DH" evidence="13">
    <location>
        <begin position="929"/>
        <end position="1238"/>
    </location>
</feature>
<dbReference type="InterPro" id="IPR001227">
    <property type="entry name" value="Ac_transferase_dom_sf"/>
</dbReference>
<dbReference type="OrthoDB" id="329835at2759"/>
<dbReference type="Pfam" id="PF00550">
    <property type="entry name" value="PP-binding"/>
    <property type="match status" value="1"/>
</dbReference>
<evidence type="ECO:0000256" key="5">
    <source>
        <dbReference type="ARBA" id="ARBA00022679"/>
    </source>
</evidence>
<dbReference type="Gene3D" id="1.10.1200.10">
    <property type="entry name" value="ACP-like"/>
    <property type="match status" value="1"/>
</dbReference>